<dbReference type="AlphaFoldDB" id="A0A7S3ZYD4"/>
<dbReference type="Proteomes" id="UP000789595">
    <property type="component" value="Unassembled WGS sequence"/>
</dbReference>
<evidence type="ECO:0000256" key="4">
    <source>
        <dbReference type="PROSITE-ProRule" id="PRU01052"/>
    </source>
</evidence>
<dbReference type="Pfam" id="PF02263">
    <property type="entry name" value="GBP"/>
    <property type="match status" value="2"/>
</dbReference>
<accession>A0A7S3ZYD4</accession>
<dbReference type="InterPro" id="IPR030386">
    <property type="entry name" value="G_GB1_RHD3_dom"/>
</dbReference>
<keyword evidence="1" id="KW-0547">Nucleotide-binding</keyword>
<evidence type="ECO:0000313" key="6">
    <source>
        <dbReference type="EMBL" id="CAE0697695.1"/>
    </source>
</evidence>
<dbReference type="EMBL" id="HBIW01015233">
    <property type="protein sequence ID" value="CAE0697695.1"/>
    <property type="molecule type" value="Transcribed_RNA"/>
</dbReference>
<dbReference type="SUPFAM" id="SSF48340">
    <property type="entry name" value="Interferon-induced guanylate-binding protein 1 (GBP1), C-terminal domain"/>
    <property type="match status" value="1"/>
</dbReference>
<dbReference type="Gene3D" id="1.20.58.420">
    <property type="entry name" value="AHSP"/>
    <property type="match status" value="1"/>
</dbReference>
<evidence type="ECO:0000313" key="8">
    <source>
        <dbReference type="Proteomes" id="UP000789595"/>
    </source>
</evidence>
<dbReference type="InterPro" id="IPR036543">
    <property type="entry name" value="Guanylate-bd_C_sf"/>
</dbReference>
<dbReference type="GO" id="GO:0003924">
    <property type="term" value="F:GTPase activity"/>
    <property type="evidence" value="ECO:0007669"/>
    <property type="project" value="InterPro"/>
</dbReference>
<gene>
    <name evidence="6" type="ORF">PCAL00307_LOCUS13131</name>
    <name evidence="7" type="ORF">PECAL_3P16810</name>
</gene>
<dbReference type="EMBL" id="CAKKNE010000003">
    <property type="protein sequence ID" value="CAH0371729.1"/>
    <property type="molecule type" value="Genomic_DNA"/>
</dbReference>
<dbReference type="PROSITE" id="PS51715">
    <property type="entry name" value="G_GB1_RHD3"/>
    <property type="match status" value="1"/>
</dbReference>
<evidence type="ECO:0000256" key="2">
    <source>
        <dbReference type="ARBA" id="ARBA00022801"/>
    </source>
</evidence>
<dbReference type="InterPro" id="IPR015894">
    <property type="entry name" value="Guanylate-bd_N"/>
</dbReference>
<keyword evidence="8" id="KW-1185">Reference proteome</keyword>
<dbReference type="InterPro" id="IPR027417">
    <property type="entry name" value="P-loop_NTPase"/>
</dbReference>
<keyword evidence="3" id="KW-0342">GTP-binding</keyword>
<dbReference type="OrthoDB" id="7788754at2759"/>
<organism evidence="6">
    <name type="scientific">Pelagomonas calceolata</name>
    <dbReference type="NCBI Taxonomy" id="35677"/>
    <lineage>
        <taxon>Eukaryota</taxon>
        <taxon>Sar</taxon>
        <taxon>Stramenopiles</taxon>
        <taxon>Ochrophyta</taxon>
        <taxon>Pelagophyceae</taxon>
        <taxon>Pelagomonadales</taxon>
        <taxon>Pelagomonadaceae</taxon>
        <taxon>Pelagomonas</taxon>
    </lineage>
</organism>
<evidence type="ECO:0000256" key="3">
    <source>
        <dbReference type="ARBA" id="ARBA00023134"/>
    </source>
</evidence>
<sequence length="587" mass="65470">MAPASTDAAPRGRPLTLIRCGDATDDYAFVLDEACLDEVLKKVPSGRKVAVVSVVGAFRTGKSFLLTLVLRYLREKGGRDWLEKGGTLSEGNANEGVNSQKDAFEWRGGRNRMTTGITVWSEPFEVTSNKGELLSVIILDTQGLFDNETPMGLTSCIFGLSTLMSSFQVYNVANRIQEDNLQQLALFTEYGRMALDAQRQARKEASSIKKDHALQRNEERRQELREKVKAARACDGSLDKVKQLEAELAKESVVEDDAFEEPPPPFQRLEFLVRDWTEFEDSLSDTDMEQQMKTYLDEVMAARHANDLQFTREQITQCFVSIGCRLLPHPGFAVTSKKYDGSTAAIEPLFKRCVDRFMRSVFSDLEPKSINGSELTALELGNYVRAYAAMFSGGANRFPQARTMLEATAEANNRNARAKALEAYCADLDSKCGAGPGVSYLEPREFRTVEKRARSDALCAFDAMATMGRKASILETRASLDLELSKARDRFRLMNDARNPFRNVEFYVLPMLVAAGSFVARRVTDFLCPNDETLLARTCDRAEDAFDHLYGGVVFLMLLFAAQRLVAMKKYLKVVGAGLLDGGVKRD</sequence>
<protein>
    <recommendedName>
        <fullName evidence="5">GB1/RHD3-type G domain-containing protein</fullName>
    </recommendedName>
</protein>
<keyword evidence="2" id="KW-0378">Hydrolase</keyword>
<proteinExistence type="inferred from homology"/>
<dbReference type="GO" id="GO:0005525">
    <property type="term" value="F:GTP binding"/>
    <property type="evidence" value="ECO:0007669"/>
    <property type="project" value="UniProtKB-KW"/>
</dbReference>
<dbReference type="PANTHER" id="PTHR10751">
    <property type="entry name" value="GUANYLATE BINDING PROTEIN"/>
    <property type="match status" value="1"/>
</dbReference>
<dbReference type="Gene3D" id="3.40.50.300">
    <property type="entry name" value="P-loop containing nucleotide triphosphate hydrolases"/>
    <property type="match status" value="1"/>
</dbReference>
<dbReference type="SUPFAM" id="SSF52540">
    <property type="entry name" value="P-loop containing nucleoside triphosphate hydrolases"/>
    <property type="match status" value="1"/>
</dbReference>
<name>A0A7S3ZYD4_9STRA</name>
<evidence type="ECO:0000259" key="5">
    <source>
        <dbReference type="PROSITE" id="PS51715"/>
    </source>
</evidence>
<feature type="domain" description="GB1/RHD3-type G" evidence="5">
    <location>
        <begin position="46"/>
        <end position="361"/>
    </location>
</feature>
<reference evidence="7" key="2">
    <citation type="submission" date="2021-11" db="EMBL/GenBank/DDBJ databases">
        <authorList>
            <consortium name="Genoscope - CEA"/>
            <person name="William W."/>
        </authorList>
    </citation>
    <scope>NUCLEOTIDE SEQUENCE</scope>
</reference>
<comment type="similarity">
    <text evidence="4">Belongs to the TRAFAC class dynamin-like GTPase superfamily. GB1/RHD3 GTPase family.</text>
</comment>
<evidence type="ECO:0000313" key="7">
    <source>
        <dbReference type="EMBL" id="CAH0371729.1"/>
    </source>
</evidence>
<reference evidence="6" key="1">
    <citation type="submission" date="2021-01" db="EMBL/GenBank/DDBJ databases">
        <authorList>
            <person name="Corre E."/>
            <person name="Pelletier E."/>
            <person name="Niang G."/>
            <person name="Scheremetjew M."/>
            <person name="Finn R."/>
            <person name="Kale V."/>
            <person name="Holt S."/>
            <person name="Cochrane G."/>
            <person name="Meng A."/>
            <person name="Brown T."/>
            <person name="Cohen L."/>
        </authorList>
    </citation>
    <scope>NUCLEOTIDE SEQUENCE</scope>
    <source>
        <strain evidence="6">CCMP1756</strain>
    </source>
</reference>
<evidence type="ECO:0000256" key="1">
    <source>
        <dbReference type="ARBA" id="ARBA00022741"/>
    </source>
</evidence>